<evidence type="ECO:0000256" key="1">
    <source>
        <dbReference type="SAM" id="Phobius"/>
    </source>
</evidence>
<dbReference type="OrthoDB" id="3454835at2759"/>
<proteinExistence type="predicted"/>
<dbReference type="Proteomes" id="UP000800096">
    <property type="component" value="Unassembled WGS sequence"/>
</dbReference>
<organism evidence="2 3">
    <name type="scientific">Ampelomyces quisqualis</name>
    <name type="common">Powdery mildew agent</name>
    <dbReference type="NCBI Taxonomy" id="50730"/>
    <lineage>
        <taxon>Eukaryota</taxon>
        <taxon>Fungi</taxon>
        <taxon>Dikarya</taxon>
        <taxon>Ascomycota</taxon>
        <taxon>Pezizomycotina</taxon>
        <taxon>Dothideomycetes</taxon>
        <taxon>Pleosporomycetidae</taxon>
        <taxon>Pleosporales</taxon>
        <taxon>Pleosporineae</taxon>
        <taxon>Phaeosphaeriaceae</taxon>
        <taxon>Ampelomyces</taxon>
    </lineage>
</organism>
<sequence>MVVSGGCFPRVFLRMFVWCFGLGVGGGGFPSSDFGFWILATREKNMADGLTGCGTRFVDLVQDFEMMAGYYNLVFRQGVPG</sequence>
<gene>
    <name evidence="2" type="ORF">BDU57DRAFT_508565</name>
</gene>
<evidence type="ECO:0000313" key="3">
    <source>
        <dbReference type="Proteomes" id="UP000800096"/>
    </source>
</evidence>
<name>A0A6A5QZN2_AMPQU</name>
<dbReference type="AlphaFoldDB" id="A0A6A5QZN2"/>
<keyword evidence="1" id="KW-0812">Transmembrane</keyword>
<feature type="transmembrane region" description="Helical" evidence="1">
    <location>
        <begin position="15"/>
        <end position="40"/>
    </location>
</feature>
<evidence type="ECO:0000313" key="2">
    <source>
        <dbReference type="EMBL" id="KAF1920320.1"/>
    </source>
</evidence>
<dbReference type="EMBL" id="ML979132">
    <property type="protein sequence ID" value="KAF1920320.1"/>
    <property type="molecule type" value="Genomic_DNA"/>
</dbReference>
<accession>A0A6A5QZN2</accession>
<keyword evidence="1" id="KW-0472">Membrane</keyword>
<keyword evidence="3" id="KW-1185">Reference proteome</keyword>
<protein>
    <submittedName>
        <fullName evidence="2">Uncharacterized protein</fullName>
    </submittedName>
</protein>
<keyword evidence="1" id="KW-1133">Transmembrane helix</keyword>
<reference evidence="2" key="1">
    <citation type="journal article" date="2020" name="Stud. Mycol.">
        <title>101 Dothideomycetes genomes: a test case for predicting lifestyles and emergence of pathogens.</title>
        <authorList>
            <person name="Haridas S."/>
            <person name="Albert R."/>
            <person name="Binder M."/>
            <person name="Bloem J."/>
            <person name="Labutti K."/>
            <person name="Salamov A."/>
            <person name="Andreopoulos B."/>
            <person name="Baker S."/>
            <person name="Barry K."/>
            <person name="Bills G."/>
            <person name="Bluhm B."/>
            <person name="Cannon C."/>
            <person name="Castanera R."/>
            <person name="Culley D."/>
            <person name="Daum C."/>
            <person name="Ezra D."/>
            <person name="Gonzalez J."/>
            <person name="Henrissat B."/>
            <person name="Kuo A."/>
            <person name="Liang C."/>
            <person name="Lipzen A."/>
            <person name="Lutzoni F."/>
            <person name="Magnuson J."/>
            <person name="Mondo S."/>
            <person name="Nolan M."/>
            <person name="Ohm R."/>
            <person name="Pangilinan J."/>
            <person name="Park H.-J."/>
            <person name="Ramirez L."/>
            <person name="Alfaro M."/>
            <person name="Sun H."/>
            <person name="Tritt A."/>
            <person name="Yoshinaga Y."/>
            <person name="Zwiers L.-H."/>
            <person name="Turgeon B."/>
            <person name="Goodwin S."/>
            <person name="Spatafora J."/>
            <person name="Crous P."/>
            <person name="Grigoriev I."/>
        </authorList>
    </citation>
    <scope>NUCLEOTIDE SEQUENCE</scope>
    <source>
        <strain evidence="2">HMLAC05119</strain>
    </source>
</reference>